<feature type="domain" description="Integrase zinc-binding" evidence="2">
    <location>
        <begin position="361"/>
        <end position="406"/>
    </location>
</feature>
<feature type="compositionally biased region" description="Basic residues" evidence="1">
    <location>
        <begin position="185"/>
        <end position="203"/>
    </location>
</feature>
<feature type="region of interest" description="Disordered" evidence="1">
    <location>
        <begin position="160"/>
        <end position="213"/>
    </location>
</feature>
<evidence type="ECO:0000259" key="2">
    <source>
        <dbReference type="Pfam" id="PF17921"/>
    </source>
</evidence>
<dbReference type="InterPro" id="IPR041588">
    <property type="entry name" value="Integrase_H2C2"/>
</dbReference>
<dbReference type="PANTHER" id="PTHR37984">
    <property type="entry name" value="PROTEIN CBG26694"/>
    <property type="match status" value="1"/>
</dbReference>
<protein>
    <submittedName>
        <fullName evidence="3">Integrase_H2C2 domain-containing protein</fullName>
    </submittedName>
</protein>
<evidence type="ECO:0000313" key="3">
    <source>
        <dbReference type="WBParaSite" id="SSLN_0000163901-mRNA-1"/>
    </source>
</evidence>
<accession>A0A183SBI1</accession>
<dbReference type="PANTHER" id="PTHR37984:SF5">
    <property type="entry name" value="PROTEIN NYNRIN-LIKE"/>
    <property type="match status" value="1"/>
</dbReference>
<organism evidence="3">
    <name type="scientific">Schistocephalus solidus</name>
    <name type="common">Tapeworm</name>
    <dbReference type="NCBI Taxonomy" id="70667"/>
    <lineage>
        <taxon>Eukaryota</taxon>
        <taxon>Metazoa</taxon>
        <taxon>Spiralia</taxon>
        <taxon>Lophotrochozoa</taxon>
        <taxon>Platyhelminthes</taxon>
        <taxon>Cestoda</taxon>
        <taxon>Eucestoda</taxon>
        <taxon>Diphyllobothriidea</taxon>
        <taxon>Diphyllobothriidae</taxon>
        <taxon>Schistocephalus</taxon>
    </lineage>
</organism>
<reference evidence="3" key="1">
    <citation type="submission" date="2016-06" db="UniProtKB">
        <authorList>
            <consortium name="WormBaseParasite"/>
        </authorList>
    </citation>
    <scope>IDENTIFICATION</scope>
</reference>
<evidence type="ECO:0000256" key="1">
    <source>
        <dbReference type="SAM" id="MobiDB-lite"/>
    </source>
</evidence>
<dbReference type="AlphaFoldDB" id="A0A183SBI1"/>
<dbReference type="WBParaSite" id="SSLN_0000163901-mRNA-1">
    <property type="protein sequence ID" value="SSLN_0000163901-mRNA-1"/>
    <property type="gene ID" value="SSLN_0000163901"/>
</dbReference>
<dbReference type="InterPro" id="IPR050951">
    <property type="entry name" value="Retrovirus_Pol_polyprotein"/>
</dbReference>
<name>A0A183SBI1_SCHSO</name>
<dbReference type="Pfam" id="PF17921">
    <property type="entry name" value="Integrase_H2C2"/>
    <property type="match status" value="1"/>
</dbReference>
<feature type="compositionally biased region" description="Polar residues" evidence="1">
    <location>
        <begin position="160"/>
        <end position="183"/>
    </location>
</feature>
<sequence length="406" mass="46292">LGKLVKELQKLTVHSAIPPEKLTRETNFARWESRCKDYLQGLDARAHSGAILALLDDEVYDLALSADLLAATAPSAVLDGLREILGSFEHPWRAFPTLDAKALSTRVLEQLVAGIRDPQIRKILLRDWPPTLEKALALAREEEVLQAVCEQPSRSLFSVTAVQPHSSRDASSQSPRQSCSCGSSPRRRNWRRPQTRRPQRPQARRTIDAIDAGPEPIDGEYYIVPDTNLEGQVARWQEKLAEYEFECVFRLGRQHGNADALSRKQHRPHGECPSCTDVTIFAVALQSDQCLLLAAAQRDDPHTFPIYNRKVSNARPLSKSELAGYSYETRCLHSLKDKLFIENGVLFYRDSEQYPKRVVLPLSMVDDVVERMHAELGHYGIHKTEWALRRRYFWPNQKRDIQDVIR</sequence>
<dbReference type="Gene3D" id="1.10.340.70">
    <property type="match status" value="1"/>
</dbReference>
<proteinExistence type="predicted"/>